<sequence length="384" mass="42432">MITNPPQQRALRGHRPARPTPRLAASGAHLARLAGNLTPRDRWLARMLYTYRVFTTHQIVQLAWPTARAANLRLLQLFKWRVIDRFQPFITTGSAPMHYVLDVAGAAILAREDGLEPNALAYRHDRAIGIAHSLRLTHTVGTNSLFTSLVHRARQSASTEQLTAWWPETRCAQHFGDIVRPDGYGRWHDRNTGSIEWFVEYDAGTEPLAKLAGKLLDYHRLALTSGITTPVLIWLPTARREANARTALAGMQASLEDPALVPVATTSADYVPGGQKDFASARWLPLESRRIAVRLPLAELGHVWTHLPPLPHSSHTPAAQGTTGLRPPSPHPPTTGSSRNCPRQIDRTPAPERSRAGVRCCRRGVRPGVGDDLSACLLCVFLSD</sequence>
<dbReference type="Pfam" id="PF13814">
    <property type="entry name" value="Replic_Relax"/>
    <property type="match status" value="1"/>
</dbReference>
<proteinExistence type="predicted"/>
<organism evidence="2 3">
    <name type="scientific">Streptomyces millisiae</name>
    <dbReference type="NCBI Taxonomy" id="3075542"/>
    <lineage>
        <taxon>Bacteria</taxon>
        <taxon>Bacillati</taxon>
        <taxon>Actinomycetota</taxon>
        <taxon>Actinomycetes</taxon>
        <taxon>Kitasatosporales</taxon>
        <taxon>Streptomycetaceae</taxon>
        <taxon>Streptomyces</taxon>
    </lineage>
</organism>
<accession>A0ABU2LLU4</accession>
<feature type="region of interest" description="Disordered" evidence="1">
    <location>
        <begin position="311"/>
        <end position="356"/>
    </location>
</feature>
<dbReference type="Proteomes" id="UP001183420">
    <property type="component" value="Unassembled WGS sequence"/>
</dbReference>
<feature type="compositionally biased region" description="Low complexity" evidence="1">
    <location>
        <begin position="312"/>
        <end position="326"/>
    </location>
</feature>
<protein>
    <submittedName>
        <fullName evidence="2">Replication-relaxation family protein</fullName>
    </submittedName>
</protein>
<dbReference type="RefSeq" id="WP_311597323.1">
    <property type="nucleotide sequence ID" value="NZ_JAVREM010000007.1"/>
</dbReference>
<comment type="caution">
    <text evidence="2">The sequence shown here is derived from an EMBL/GenBank/DDBJ whole genome shotgun (WGS) entry which is preliminary data.</text>
</comment>
<evidence type="ECO:0000313" key="3">
    <source>
        <dbReference type="Proteomes" id="UP001183420"/>
    </source>
</evidence>
<gene>
    <name evidence="2" type="ORF">RNC47_09480</name>
</gene>
<feature type="region of interest" description="Disordered" evidence="1">
    <location>
        <begin position="1"/>
        <end position="22"/>
    </location>
</feature>
<evidence type="ECO:0000313" key="2">
    <source>
        <dbReference type="EMBL" id="MDT0318565.1"/>
    </source>
</evidence>
<feature type="compositionally biased region" description="Basic and acidic residues" evidence="1">
    <location>
        <begin position="344"/>
        <end position="355"/>
    </location>
</feature>
<dbReference type="InterPro" id="IPR025855">
    <property type="entry name" value="Replic_Relax"/>
</dbReference>
<keyword evidence="3" id="KW-1185">Reference proteome</keyword>
<dbReference type="EMBL" id="JAVREM010000007">
    <property type="protein sequence ID" value="MDT0318565.1"/>
    <property type="molecule type" value="Genomic_DNA"/>
</dbReference>
<evidence type="ECO:0000256" key="1">
    <source>
        <dbReference type="SAM" id="MobiDB-lite"/>
    </source>
</evidence>
<reference evidence="3" key="1">
    <citation type="submission" date="2023-07" db="EMBL/GenBank/DDBJ databases">
        <title>30 novel species of actinomycetes from the DSMZ collection.</title>
        <authorList>
            <person name="Nouioui I."/>
        </authorList>
    </citation>
    <scope>NUCLEOTIDE SEQUENCE [LARGE SCALE GENOMIC DNA]</scope>
    <source>
        <strain evidence="3">DSM 44918</strain>
    </source>
</reference>
<name>A0ABU2LLU4_9ACTN</name>